<proteinExistence type="predicted"/>
<organism evidence="8 9">
    <name type="scientific">Trichonephila clavata</name>
    <name type="common">Joro spider</name>
    <name type="synonym">Nephila clavata</name>
    <dbReference type="NCBI Taxonomy" id="2740835"/>
    <lineage>
        <taxon>Eukaryota</taxon>
        <taxon>Metazoa</taxon>
        <taxon>Ecdysozoa</taxon>
        <taxon>Arthropoda</taxon>
        <taxon>Chelicerata</taxon>
        <taxon>Arachnida</taxon>
        <taxon>Araneae</taxon>
        <taxon>Araneomorphae</taxon>
        <taxon>Entelegynae</taxon>
        <taxon>Araneoidea</taxon>
        <taxon>Nephilidae</taxon>
        <taxon>Trichonephila</taxon>
    </lineage>
</organism>
<dbReference type="AlphaFoldDB" id="A0A8X6LK43"/>
<evidence type="ECO:0000256" key="4">
    <source>
        <dbReference type="ARBA" id="ARBA00022759"/>
    </source>
</evidence>
<keyword evidence="4" id="KW-0255">Endonuclease</keyword>
<comment type="caution">
    <text evidence="8">The sequence shown here is derived from an EMBL/GenBank/DDBJ whole genome shotgun (WGS) entry which is preliminary data.</text>
</comment>
<dbReference type="EMBL" id="BMAO01026517">
    <property type="protein sequence ID" value="GFR10314.1"/>
    <property type="molecule type" value="Genomic_DNA"/>
</dbReference>
<dbReference type="PANTHER" id="PTHR34072:SF52">
    <property type="entry name" value="RIBONUCLEASE H"/>
    <property type="match status" value="1"/>
</dbReference>
<dbReference type="SUPFAM" id="SSF56672">
    <property type="entry name" value="DNA/RNA polymerases"/>
    <property type="match status" value="1"/>
</dbReference>
<dbReference type="Pfam" id="PF17917">
    <property type="entry name" value="RT_RNaseH"/>
    <property type="match status" value="1"/>
</dbReference>
<name>A0A8X6LK43_TRICU</name>
<sequence>MTREIRQHQLEMMKLDCKMGHVFVEEQHKSEPSKPLIAEAKINVSKERYIFEKKCIVLQEKRDKTGTERKRFIYDSTSFGPTELVHGRNLSTPMMLLYENLTKQCEENEEHPIMFLSKKLSLAEQKYRTTEKECAAINFAVQNLKCYPERYQEFFIQINGNPLVWLEKNTGTNPRLLRWGLILQSFKYEIAYLKGKQSRNADSLSHIPLAKTHL</sequence>
<evidence type="ECO:0000256" key="5">
    <source>
        <dbReference type="ARBA" id="ARBA00022801"/>
    </source>
</evidence>
<evidence type="ECO:0000256" key="3">
    <source>
        <dbReference type="ARBA" id="ARBA00022722"/>
    </source>
</evidence>
<dbReference type="PANTHER" id="PTHR34072">
    <property type="entry name" value="ENZYMATIC POLYPROTEIN-RELATED"/>
    <property type="match status" value="1"/>
</dbReference>
<keyword evidence="3" id="KW-0540">Nuclease</keyword>
<evidence type="ECO:0000256" key="2">
    <source>
        <dbReference type="ARBA" id="ARBA00022695"/>
    </source>
</evidence>
<keyword evidence="5" id="KW-0378">Hydrolase</keyword>
<keyword evidence="6" id="KW-0695">RNA-directed DNA polymerase</keyword>
<dbReference type="Proteomes" id="UP000887116">
    <property type="component" value="Unassembled WGS sequence"/>
</dbReference>
<evidence type="ECO:0000256" key="1">
    <source>
        <dbReference type="ARBA" id="ARBA00022679"/>
    </source>
</evidence>
<evidence type="ECO:0000259" key="7">
    <source>
        <dbReference type="Pfam" id="PF17917"/>
    </source>
</evidence>
<reference evidence="8" key="1">
    <citation type="submission" date="2020-07" db="EMBL/GenBank/DDBJ databases">
        <title>Multicomponent nature underlies the extraordinary mechanical properties of spider dragline silk.</title>
        <authorList>
            <person name="Kono N."/>
            <person name="Nakamura H."/>
            <person name="Mori M."/>
            <person name="Yoshida Y."/>
            <person name="Ohtoshi R."/>
            <person name="Malay A.D."/>
            <person name="Moran D.A.P."/>
            <person name="Tomita M."/>
            <person name="Numata K."/>
            <person name="Arakawa K."/>
        </authorList>
    </citation>
    <scope>NUCLEOTIDE SEQUENCE</scope>
</reference>
<keyword evidence="9" id="KW-1185">Reference proteome</keyword>
<dbReference type="GO" id="GO:0004519">
    <property type="term" value="F:endonuclease activity"/>
    <property type="evidence" value="ECO:0007669"/>
    <property type="project" value="UniProtKB-KW"/>
</dbReference>
<keyword evidence="1" id="KW-0808">Transferase</keyword>
<keyword evidence="2" id="KW-0548">Nucleotidyltransferase</keyword>
<protein>
    <submittedName>
        <fullName evidence="8">Retrovirus-related Pol polyprotein from transposon 17.6</fullName>
    </submittedName>
</protein>
<dbReference type="InterPro" id="IPR043502">
    <property type="entry name" value="DNA/RNA_pol_sf"/>
</dbReference>
<evidence type="ECO:0000313" key="9">
    <source>
        <dbReference type="Proteomes" id="UP000887116"/>
    </source>
</evidence>
<dbReference type="InterPro" id="IPR041373">
    <property type="entry name" value="RT_RNaseH"/>
</dbReference>
<dbReference type="OrthoDB" id="6415283at2759"/>
<evidence type="ECO:0000256" key="6">
    <source>
        <dbReference type="ARBA" id="ARBA00022918"/>
    </source>
</evidence>
<dbReference type="GO" id="GO:0016787">
    <property type="term" value="F:hydrolase activity"/>
    <property type="evidence" value="ECO:0007669"/>
    <property type="project" value="UniProtKB-KW"/>
</dbReference>
<dbReference type="GO" id="GO:0003964">
    <property type="term" value="F:RNA-directed DNA polymerase activity"/>
    <property type="evidence" value="ECO:0007669"/>
    <property type="project" value="UniProtKB-KW"/>
</dbReference>
<evidence type="ECO:0000313" key="8">
    <source>
        <dbReference type="EMBL" id="GFR10314.1"/>
    </source>
</evidence>
<accession>A0A8X6LK43</accession>
<feature type="domain" description="Reverse transcriptase RNase H-like" evidence="7">
    <location>
        <begin position="103"/>
        <end position="186"/>
    </location>
</feature>
<gene>
    <name evidence="8" type="primary">pol_2557</name>
    <name evidence="8" type="ORF">TNCT_674181</name>
</gene>